<evidence type="ECO:0000313" key="1">
    <source>
        <dbReference type="EMBL" id="KAF2465971.1"/>
    </source>
</evidence>
<gene>
    <name evidence="1" type="ORF">BDR25DRAFT_269637</name>
</gene>
<sequence>MSYPPSTIIEPQPNGPHTHTIILLHGRSSTAKEFASDLLSLKTSASPQNLTSSFPTFRWVFPDAGQRWCTPFKEKRSAWCDTFSLDDLSERKDLNVAGLRDGIHFIKDIIEDEANRLGGRSDRIILGGFSQGAATALWSLFTGAAIAQGTLGGFIGLSGWMPFTAEAKQAADTTGTSTKRLAPAIQTLSHVFLDILGLEPFVSTETIDKCVRKMPIYLGHGTDDIPVNIRNCHDLSAIFRALEAKIEVHEYMGAERNGHWIKEPEQLDDIVLFVRKFGVD</sequence>
<dbReference type="EMBL" id="MU003527">
    <property type="protein sequence ID" value="KAF2465971.1"/>
    <property type="molecule type" value="Genomic_DNA"/>
</dbReference>
<dbReference type="Proteomes" id="UP000799755">
    <property type="component" value="Unassembled WGS sequence"/>
</dbReference>
<evidence type="ECO:0000313" key="2">
    <source>
        <dbReference type="Proteomes" id="UP000799755"/>
    </source>
</evidence>
<protein>
    <submittedName>
        <fullName evidence="1">Alpha/beta-hydrolase</fullName>
    </submittedName>
</protein>
<keyword evidence="2" id="KW-1185">Reference proteome</keyword>
<accession>A0ACB6QGF3</accession>
<comment type="caution">
    <text evidence="1">The sequence shown here is derived from an EMBL/GenBank/DDBJ whole genome shotgun (WGS) entry which is preliminary data.</text>
</comment>
<organism evidence="1 2">
    <name type="scientific">Lindgomyces ingoldianus</name>
    <dbReference type="NCBI Taxonomy" id="673940"/>
    <lineage>
        <taxon>Eukaryota</taxon>
        <taxon>Fungi</taxon>
        <taxon>Dikarya</taxon>
        <taxon>Ascomycota</taxon>
        <taxon>Pezizomycotina</taxon>
        <taxon>Dothideomycetes</taxon>
        <taxon>Pleosporomycetidae</taxon>
        <taxon>Pleosporales</taxon>
        <taxon>Lindgomycetaceae</taxon>
        <taxon>Lindgomyces</taxon>
    </lineage>
</organism>
<proteinExistence type="predicted"/>
<reference evidence="1" key="1">
    <citation type="journal article" date="2020" name="Stud. Mycol.">
        <title>101 Dothideomycetes genomes: a test case for predicting lifestyles and emergence of pathogens.</title>
        <authorList>
            <person name="Haridas S."/>
            <person name="Albert R."/>
            <person name="Binder M."/>
            <person name="Bloem J."/>
            <person name="Labutti K."/>
            <person name="Salamov A."/>
            <person name="Andreopoulos B."/>
            <person name="Baker S."/>
            <person name="Barry K."/>
            <person name="Bills G."/>
            <person name="Bluhm B."/>
            <person name="Cannon C."/>
            <person name="Castanera R."/>
            <person name="Culley D."/>
            <person name="Daum C."/>
            <person name="Ezra D."/>
            <person name="Gonzalez J."/>
            <person name="Henrissat B."/>
            <person name="Kuo A."/>
            <person name="Liang C."/>
            <person name="Lipzen A."/>
            <person name="Lutzoni F."/>
            <person name="Magnuson J."/>
            <person name="Mondo S."/>
            <person name="Nolan M."/>
            <person name="Ohm R."/>
            <person name="Pangilinan J."/>
            <person name="Park H.-J."/>
            <person name="Ramirez L."/>
            <person name="Alfaro M."/>
            <person name="Sun H."/>
            <person name="Tritt A."/>
            <person name="Yoshinaga Y."/>
            <person name="Zwiers L.-H."/>
            <person name="Turgeon B."/>
            <person name="Goodwin S."/>
            <person name="Spatafora J."/>
            <person name="Crous P."/>
            <person name="Grigoriev I."/>
        </authorList>
    </citation>
    <scope>NUCLEOTIDE SEQUENCE</scope>
    <source>
        <strain evidence="1">ATCC 200398</strain>
    </source>
</reference>
<name>A0ACB6QGF3_9PLEO</name>